<dbReference type="EMBL" id="LYPA01000065">
    <property type="protein sequence ID" value="OBR64447.1"/>
    <property type="molecule type" value="Genomic_DNA"/>
</dbReference>
<dbReference type="Proteomes" id="UP000092024">
    <property type="component" value="Unassembled WGS sequence"/>
</dbReference>
<keyword evidence="2" id="KW-1185">Reference proteome</keyword>
<proteinExistence type="predicted"/>
<reference evidence="1 2" key="1">
    <citation type="submission" date="2016-05" db="EMBL/GenBank/DDBJ databases">
        <title>Paenibacillus oryzae. sp. nov., isolated from the rice root.</title>
        <authorList>
            <person name="Zhang J."/>
            <person name="Zhang X."/>
        </authorList>
    </citation>
    <scope>NUCLEOTIDE SEQUENCE [LARGE SCALE GENOMIC DNA]</scope>
    <source>
        <strain evidence="1 2">1DrF-4</strain>
    </source>
</reference>
<dbReference type="STRING" id="1844972.A7K91_13205"/>
<evidence type="ECO:0008006" key="3">
    <source>
        <dbReference type="Google" id="ProtNLM"/>
    </source>
</evidence>
<sequence>MELFSIILPETCAGSADKLGALLTEHLIADLHKTAGSRSKEQREMPVYFESSEEVRVNCKAVMARFHLRTHGPVIFQSAASAIAEFVVAEMENEMLRSFITRKFPDTRHGEDRRILDYCNELMQGKEWDGLGGKFKEADQARRRDKIEQEIREYLHEGITLNLEGFATFRLSAYRKELAEIVEYAMDEYAMDKQYQEFISLLKYFVQMQDEKVAHVHVLHKGGQEFVMYDSRFKPIEAKPSPDRIVAEMLETEMNMEDMVVSTLISVAPGQITIHTRQPELQVIRTLQTIFEGRVKLCVKCPSCAESLDVLR</sequence>
<dbReference type="AlphaFoldDB" id="A0A1A5YFU0"/>
<organism evidence="1 2">
    <name type="scientific">Paenibacillus oryzae</name>
    <dbReference type="NCBI Taxonomy" id="1844972"/>
    <lineage>
        <taxon>Bacteria</taxon>
        <taxon>Bacillati</taxon>
        <taxon>Bacillota</taxon>
        <taxon>Bacilli</taxon>
        <taxon>Bacillales</taxon>
        <taxon>Paenibacillaceae</taxon>
        <taxon>Paenibacillus</taxon>
    </lineage>
</organism>
<evidence type="ECO:0000313" key="2">
    <source>
        <dbReference type="Proteomes" id="UP000092024"/>
    </source>
</evidence>
<dbReference type="RefSeq" id="WP_068685117.1">
    <property type="nucleotide sequence ID" value="NZ_LYPA01000065.1"/>
</dbReference>
<dbReference type="Pfam" id="PF08812">
    <property type="entry name" value="YtxC"/>
    <property type="match status" value="1"/>
</dbReference>
<comment type="caution">
    <text evidence="1">The sequence shown here is derived from an EMBL/GenBank/DDBJ whole genome shotgun (WGS) entry which is preliminary data.</text>
</comment>
<gene>
    <name evidence="1" type="ORF">A7K91_13205</name>
</gene>
<dbReference type="InterPro" id="IPR014199">
    <property type="entry name" value="Spore_YtxC"/>
</dbReference>
<protein>
    <recommendedName>
        <fullName evidence="3">Sporulation protein</fullName>
    </recommendedName>
</protein>
<evidence type="ECO:0000313" key="1">
    <source>
        <dbReference type="EMBL" id="OBR64447.1"/>
    </source>
</evidence>
<accession>A0A1A5YFU0</accession>
<name>A0A1A5YFU0_9BACL</name>